<evidence type="ECO:0000313" key="3">
    <source>
        <dbReference type="Proteomes" id="UP000509548"/>
    </source>
</evidence>
<reference evidence="2" key="2">
    <citation type="submission" date="2016-06" db="EMBL/GenBank/DDBJ databases">
        <authorList>
            <person name="Huang P."/>
            <person name="Jiang X."/>
            <person name="Liu X."/>
        </authorList>
    </citation>
    <scope>NUCLEOTIDE SEQUENCE</scope>
    <source>
        <strain evidence="2">852011</strain>
    </source>
</reference>
<reference evidence="2 3" key="1">
    <citation type="journal article" date="2014" name="Genome Announc.">
        <title>Draft Genome Sequence of the Haloacid-Degrading Burkholderia caribensis Strain MBA4.</title>
        <authorList>
            <person name="Pan Y."/>
            <person name="Kong K.F."/>
            <person name="Tsang J.S."/>
        </authorList>
    </citation>
    <scope>NUCLEOTIDE SEQUENCE [LARGE SCALE GENOMIC DNA]</scope>
    <source>
        <strain evidence="2 3">852011</strain>
    </source>
</reference>
<dbReference type="RefSeq" id="WP_107200651.1">
    <property type="nucleotide sequence ID" value="NZ_CP015959.1"/>
</dbReference>
<evidence type="ECO:0000313" key="4">
    <source>
        <dbReference type="Proteomes" id="UP001462961"/>
    </source>
</evidence>
<protein>
    <submittedName>
        <fullName evidence="1">RNA-binding protein</fullName>
    </submittedName>
</protein>
<keyword evidence="4" id="KW-1185">Reference proteome</keyword>
<reference evidence="1 4" key="3">
    <citation type="submission" date="2024-01" db="EMBL/GenBank/DDBJ databases">
        <title>The diversity of rhizobia nodulating Mimosa spp. in eleven states of Brazil covering several biomes is determined by host plant, location, and edaphic factors.</title>
        <authorList>
            <person name="Rouws L."/>
            <person name="Barauna A."/>
            <person name="Beukes C."/>
            <person name="De Faria S.M."/>
            <person name="Gross E."/>
            <person name="Dos Reis Junior F.B."/>
            <person name="Simon M."/>
            <person name="Maluk M."/>
            <person name="Odee D.W."/>
            <person name="Kenicer G."/>
            <person name="Young J.P.W."/>
            <person name="Reis V.M."/>
            <person name="Zilli J."/>
            <person name="James E.K."/>
        </authorList>
    </citation>
    <scope>NUCLEOTIDE SEQUENCE [LARGE SCALE GENOMIC DNA]</scope>
    <source>
        <strain evidence="1 4">JHI1651</strain>
    </source>
</reference>
<dbReference type="EMBL" id="CP015959">
    <property type="protein sequence ID" value="QLB65748.1"/>
    <property type="molecule type" value="Genomic_DNA"/>
</dbReference>
<proteinExistence type="predicted"/>
<dbReference type="Proteomes" id="UP001462961">
    <property type="component" value="Unassembled WGS sequence"/>
</dbReference>
<dbReference type="EMBL" id="JAYLVJ010000002">
    <property type="protein sequence ID" value="MEO1752700.1"/>
    <property type="molecule type" value="Genomic_DNA"/>
</dbReference>
<organism evidence="2 3">
    <name type="scientific">Paraburkholderia caribensis</name>
    <dbReference type="NCBI Taxonomy" id="75105"/>
    <lineage>
        <taxon>Bacteria</taxon>
        <taxon>Pseudomonadati</taxon>
        <taxon>Pseudomonadota</taxon>
        <taxon>Betaproteobacteria</taxon>
        <taxon>Burkholderiales</taxon>
        <taxon>Burkholderiaceae</taxon>
        <taxon>Paraburkholderia</taxon>
    </lineage>
</organism>
<evidence type="ECO:0000313" key="2">
    <source>
        <dbReference type="EMBL" id="QLB65748.1"/>
    </source>
</evidence>
<accession>A0A9Q6WP51</accession>
<sequence>MKLLISGLPQSASLDEVKALVFRYSHADCRDIELVGAADEHPAALIAVKGANWTTLNNIRRRLHGMYWHRCRLSVQVLSFWDVSEAAEARRQTRTAVPGRA</sequence>
<dbReference type="Proteomes" id="UP000509548">
    <property type="component" value="Chromosome 2"/>
</dbReference>
<gene>
    <name evidence="2" type="ORF">A9O66_25745</name>
    <name evidence="1" type="ORF">VOI32_01980</name>
</gene>
<dbReference type="AlphaFoldDB" id="A0A9Q6WP51"/>
<name>A0A9Q6WP51_9BURK</name>
<evidence type="ECO:0000313" key="1">
    <source>
        <dbReference type="EMBL" id="MEO1752700.1"/>
    </source>
</evidence>